<evidence type="ECO:0000256" key="1">
    <source>
        <dbReference type="ARBA" id="ARBA00004141"/>
    </source>
</evidence>
<dbReference type="GeneID" id="19401687"/>
<evidence type="ECO:0000313" key="10">
    <source>
        <dbReference type="Proteomes" id="UP000016935"/>
    </source>
</evidence>
<evidence type="ECO:0000313" key="9">
    <source>
        <dbReference type="EMBL" id="EOA91260.1"/>
    </source>
</evidence>
<dbReference type="InterPro" id="IPR036259">
    <property type="entry name" value="MFS_trans_sf"/>
</dbReference>
<keyword evidence="4 7" id="KW-1133">Transmembrane helix</keyword>
<feature type="transmembrane region" description="Helical" evidence="7">
    <location>
        <begin position="414"/>
        <end position="434"/>
    </location>
</feature>
<feature type="transmembrane region" description="Helical" evidence="7">
    <location>
        <begin position="221"/>
        <end position="241"/>
    </location>
</feature>
<feature type="transmembrane region" description="Helical" evidence="7">
    <location>
        <begin position="157"/>
        <end position="178"/>
    </location>
</feature>
<evidence type="ECO:0000256" key="2">
    <source>
        <dbReference type="ARBA" id="ARBA00022448"/>
    </source>
</evidence>
<keyword evidence="2" id="KW-0813">Transport</keyword>
<feature type="domain" description="Major facilitator superfamily (MFS) profile" evidence="8">
    <location>
        <begin position="61"/>
        <end position="472"/>
    </location>
</feature>
<sequence length="533" mass="59282">MATHAESPKDDAITHIEHAAPVHTTEKGDAAARFLADAHVEDASFSYEEEQAVLRRVDLRVLPLLLGAYFFQQLDKSSLSYVSIFGIQKDAGLVGRQYSWLGSILYLAQLVMQPLAAYLLVKLPTGKVIAAAIFLWGSSLAIMSACTDFPSLLGLRFVLGSFEAMIAPACVATTTMWWRRSEQTLRTAYWNAMNGVTFIIGSLFTYGLGHINSETLYKYQIIFMFCGLLTVVYSLVVLVFMPDSPMKAKYLNERERFIAVQRLKANQMGIQSGQWKWEQVWEALIDFKTWCWFVAIIAISIASGGISTFGNLIIRDFGYTNFQSILFNIPFGVIQIVCIVGSAWGASRWSRKGVAIALVAVLPIVGTVMMLTVPRRHKGVLLFGYYLVSCLAAITPLIYAWHVQNTAGDTKKKCTSAMVFIGMCTGNVIGPLLYSVDDAPLFRPGLIANLVMFALVAVLALLIPVYLAYLNKRHAKKRAAMGKSAVRVDESMLRKKEMTHKGTEVKAQEQIHGQDNGFSDLTDMQNEDFIYVY</sequence>
<keyword evidence="5 7" id="KW-0472">Membrane</keyword>
<accession>R0J2R5</accession>
<comment type="similarity">
    <text evidence="6">Belongs to the major facilitator superfamily. Allantoate permease family.</text>
</comment>
<proteinExistence type="inferred from homology"/>
<dbReference type="PANTHER" id="PTHR43791">
    <property type="entry name" value="PERMEASE-RELATED"/>
    <property type="match status" value="1"/>
</dbReference>
<dbReference type="Pfam" id="PF07690">
    <property type="entry name" value="MFS_1"/>
    <property type="match status" value="1"/>
</dbReference>
<dbReference type="Gene3D" id="1.20.1250.20">
    <property type="entry name" value="MFS general substrate transporter like domains"/>
    <property type="match status" value="2"/>
</dbReference>
<feature type="transmembrane region" description="Helical" evidence="7">
    <location>
        <begin position="446"/>
        <end position="469"/>
    </location>
</feature>
<evidence type="ECO:0000256" key="7">
    <source>
        <dbReference type="SAM" id="Phobius"/>
    </source>
</evidence>
<reference evidence="9 10" key="2">
    <citation type="journal article" date="2013" name="PLoS Genet.">
        <title>Comparative genome structure, secondary metabolite, and effector coding capacity across Cochliobolus pathogens.</title>
        <authorList>
            <person name="Condon B.J."/>
            <person name="Leng Y."/>
            <person name="Wu D."/>
            <person name="Bushley K.E."/>
            <person name="Ohm R.A."/>
            <person name="Otillar R."/>
            <person name="Martin J."/>
            <person name="Schackwitz W."/>
            <person name="Grimwood J."/>
            <person name="MohdZainudin N."/>
            <person name="Xue C."/>
            <person name="Wang R."/>
            <person name="Manning V.A."/>
            <person name="Dhillon B."/>
            <person name="Tu Z.J."/>
            <person name="Steffenson B.J."/>
            <person name="Salamov A."/>
            <person name="Sun H."/>
            <person name="Lowry S."/>
            <person name="LaButti K."/>
            <person name="Han J."/>
            <person name="Copeland A."/>
            <person name="Lindquist E."/>
            <person name="Barry K."/>
            <person name="Schmutz J."/>
            <person name="Baker S.E."/>
            <person name="Ciuffetti L.M."/>
            <person name="Grigoriev I.V."/>
            <person name="Zhong S."/>
            <person name="Turgeon B.G."/>
        </authorList>
    </citation>
    <scope>NUCLEOTIDE SEQUENCE [LARGE SCALE GENOMIC DNA]</scope>
    <source>
        <strain evidence="10">28A</strain>
    </source>
</reference>
<keyword evidence="10" id="KW-1185">Reference proteome</keyword>
<evidence type="ECO:0000256" key="3">
    <source>
        <dbReference type="ARBA" id="ARBA00022692"/>
    </source>
</evidence>
<evidence type="ECO:0000256" key="5">
    <source>
        <dbReference type="ARBA" id="ARBA00023136"/>
    </source>
</evidence>
<dbReference type="GO" id="GO:0016020">
    <property type="term" value="C:membrane"/>
    <property type="evidence" value="ECO:0007669"/>
    <property type="project" value="UniProtKB-SubCell"/>
</dbReference>
<protein>
    <recommendedName>
        <fullName evidence="8">Major facilitator superfamily (MFS) profile domain-containing protein</fullName>
    </recommendedName>
</protein>
<feature type="transmembrane region" description="Helical" evidence="7">
    <location>
        <begin position="190"/>
        <end position="209"/>
    </location>
</feature>
<dbReference type="InterPro" id="IPR011701">
    <property type="entry name" value="MFS"/>
</dbReference>
<feature type="transmembrane region" description="Helical" evidence="7">
    <location>
        <begin position="353"/>
        <end position="371"/>
    </location>
</feature>
<dbReference type="InterPro" id="IPR020846">
    <property type="entry name" value="MFS_dom"/>
</dbReference>
<dbReference type="SUPFAM" id="SSF103473">
    <property type="entry name" value="MFS general substrate transporter"/>
    <property type="match status" value="1"/>
</dbReference>
<reference evidence="9 10" key="1">
    <citation type="journal article" date="2012" name="PLoS Pathog.">
        <title>Diverse lifestyles and strategies of plant pathogenesis encoded in the genomes of eighteen Dothideomycetes fungi.</title>
        <authorList>
            <person name="Ohm R.A."/>
            <person name="Feau N."/>
            <person name="Henrissat B."/>
            <person name="Schoch C.L."/>
            <person name="Horwitz B.A."/>
            <person name="Barry K.W."/>
            <person name="Condon B.J."/>
            <person name="Copeland A.C."/>
            <person name="Dhillon B."/>
            <person name="Glaser F."/>
            <person name="Hesse C.N."/>
            <person name="Kosti I."/>
            <person name="LaButti K."/>
            <person name="Lindquist E.A."/>
            <person name="Lucas S."/>
            <person name="Salamov A.A."/>
            <person name="Bradshaw R.E."/>
            <person name="Ciuffetti L."/>
            <person name="Hamelin R.C."/>
            <person name="Kema G.H.J."/>
            <person name="Lawrence C."/>
            <person name="Scott J.A."/>
            <person name="Spatafora J.W."/>
            <person name="Turgeon B.G."/>
            <person name="de Wit P.J.G.M."/>
            <person name="Zhong S."/>
            <person name="Goodwin S.B."/>
            <person name="Grigoriev I.V."/>
        </authorList>
    </citation>
    <scope>NUCLEOTIDE SEQUENCE [LARGE SCALE GENOMIC DNA]</scope>
    <source>
        <strain evidence="10">28A</strain>
    </source>
</reference>
<dbReference type="HOGENOM" id="CLU_001265_0_5_1"/>
<keyword evidence="3 7" id="KW-0812">Transmembrane</keyword>
<feature type="transmembrane region" description="Helical" evidence="7">
    <location>
        <begin position="325"/>
        <end position="346"/>
    </location>
</feature>
<name>R0J2R5_EXST2</name>
<feature type="transmembrane region" description="Helical" evidence="7">
    <location>
        <begin position="383"/>
        <end position="402"/>
    </location>
</feature>
<dbReference type="OrthoDB" id="4454541at2759"/>
<dbReference type="eggNOG" id="KOG2533">
    <property type="taxonomic scope" value="Eukaryota"/>
</dbReference>
<dbReference type="PROSITE" id="PS50850">
    <property type="entry name" value="MFS"/>
    <property type="match status" value="1"/>
</dbReference>
<organism evidence="9 10">
    <name type="scientific">Exserohilum turcicum (strain 28A)</name>
    <name type="common">Northern leaf blight fungus</name>
    <name type="synonym">Setosphaeria turcica</name>
    <dbReference type="NCBI Taxonomy" id="671987"/>
    <lineage>
        <taxon>Eukaryota</taxon>
        <taxon>Fungi</taxon>
        <taxon>Dikarya</taxon>
        <taxon>Ascomycota</taxon>
        <taxon>Pezizomycotina</taxon>
        <taxon>Dothideomycetes</taxon>
        <taxon>Pleosporomycetidae</taxon>
        <taxon>Pleosporales</taxon>
        <taxon>Pleosporineae</taxon>
        <taxon>Pleosporaceae</taxon>
        <taxon>Exserohilum</taxon>
    </lineage>
</organism>
<dbReference type="Proteomes" id="UP000016935">
    <property type="component" value="Unassembled WGS sequence"/>
</dbReference>
<evidence type="ECO:0000259" key="8">
    <source>
        <dbReference type="PROSITE" id="PS50850"/>
    </source>
</evidence>
<dbReference type="FunFam" id="1.20.1250.20:FF:000064">
    <property type="entry name" value="MFS allantoate transporter"/>
    <property type="match status" value="1"/>
</dbReference>
<feature type="transmembrane region" description="Helical" evidence="7">
    <location>
        <begin position="290"/>
        <end position="313"/>
    </location>
</feature>
<dbReference type="PANTHER" id="PTHR43791:SF73">
    <property type="entry name" value="TRANSPORTER, PUTATIVE-RELATED"/>
    <property type="match status" value="1"/>
</dbReference>
<comment type="subcellular location">
    <subcellularLocation>
        <location evidence="1">Membrane</location>
        <topology evidence="1">Multi-pass membrane protein</topology>
    </subcellularLocation>
</comment>
<gene>
    <name evidence="9" type="ORF">SETTUDRAFT_17953</name>
</gene>
<dbReference type="AlphaFoldDB" id="R0J2R5"/>
<dbReference type="EMBL" id="KB908481">
    <property type="protein sequence ID" value="EOA91260.1"/>
    <property type="molecule type" value="Genomic_DNA"/>
</dbReference>
<evidence type="ECO:0000256" key="6">
    <source>
        <dbReference type="ARBA" id="ARBA00037968"/>
    </source>
</evidence>
<dbReference type="RefSeq" id="XP_008020024.1">
    <property type="nucleotide sequence ID" value="XM_008021833.1"/>
</dbReference>
<evidence type="ECO:0000256" key="4">
    <source>
        <dbReference type="ARBA" id="ARBA00022989"/>
    </source>
</evidence>
<dbReference type="GO" id="GO:0022857">
    <property type="term" value="F:transmembrane transporter activity"/>
    <property type="evidence" value="ECO:0007669"/>
    <property type="project" value="InterPro"/>
</dbReference>